<dbReference type="AlphaFoldDB" id="A0A4S2KPT7"/>
<evidence type="ECO:0000256" key="1">
    <source>
        <dbReference type="SAM" id="MobiDB-lite"/>
    </source>
</evidence>
<sequence>MPDEHCQTQNSCRFQLHREKSERLEYRSMSGMTKKKCGRCEDSSCDVRCRLFAKVFIVDRSLSRKTPEKGRERGRAEFCDMSVKPSIQKLATRLSPSKNDLVPVSLVNHLTPVAAAAYSRPKISFSQSRANERITTPDNRMDLSFSYFNRGGTRTPDKFSDSAGNFGLDRFDRLHSITLDYRAKFGSCKFSSGISHEIRWRDPRPVFLERARATHQFLGNYVVGDEYQIAPQTHPTTVTSDPVRKRNRNPGCLWEKERERGRENDGTRTVWDAHVRSQGRSGAINHSGRFISRRAATAATRFRECSRGDLAWKRTAVVHLRDELSNGEKAGEADRDKGEDFGAAGTAGAALGQDVVLQGFVEEQLEAQE</sequence>
<dbReference type="EMBL" id="QBLH01001669">
    <property type="protein sequence ID" value="TGZ51426.1"/>
    <property type="molecule type" value="Genomic_DNA"/>
</dbReference>
<keyword evidence="3" id="KW-1185">Reference proteome</keyword>
<protein>
    <submittedName>
        <fullName evidence="2">Uncharacterized protein</fullName>
    </submittedName>
</protein>
<gene>
    <name evidence="2" type="ORF">DBV15_08970</name>
</gene>
<accession>A0A4S2KPT7</accession>
<feature type="compositionally biased region" description="Basic and acidic residues" evidence="1">
    <location>
        <begin position="326"/>
        <end position="340"/>
    </location>
</feature>
<name>A0A4S2KPT7_9HYME</name>
<evidence type="ECO:0000313" key="3">
    <source>
        <dbReference type="Proteomes" id="UP000310200"/>
    </source>
</evidence>
<comment type="caution">
    <text evidence="2">The sequence shown here is derived from an EMBL/GenBank/DDBJ whole genome shotgun (WGS) entry which is preliminary data.</text>
</comment>
<evidence type="ECO:0000313" key="2">
    <source>
        <dbReference type="EMBL" id="TGZ51426.1"/>
    </source>
</evidence>
<reference evidence="2 3" key="1">
    <citation type="journal article" date="2019" name="Philos. Trans. R. Soc. Lond., B, Biol. Sci.">
        <title>Ant behaviour and brain gene expression of defending hosts depend on the ecological success of the intruding social parasite.</title>
        <authorList>
            <person name="Kaur R."/>
            <person name="Stoldt M."/>
            <person name="Jongepier E."/>
            <person name="Feldmeyer B."/>
            <person name="Menzel F."/>
            <person name="Bornberg-Bauer E."/>
            <person name="Foitzik S."/>
        </authorList>
    </citation>
    <scope>NUCLEOTIDE SEQUENCE [LARGE SCALE GENOMIC DNA]</scope>
    <source>
        <tissue evidence="2">Whole body</tissue>
    </source>
</reference>
<feature type="region of interest" description="Disordered" evidence="1">
    <location>
        <begin position="326"/>
        <end position="345"/>
    </location>
</feature>
<dbReference type="Proteomes" id="UP000310200">
    <property type="component" value="Unassembled WGS sequence"/>
</dbReference>
<organism evidence="2 3">
    <name type="scientific">Temnothorax longispinosus</name>
    <dbReference type="NCBI Taxonomy" id="300112"/>
    <lineage>
        <taxon>Eukaryota</taxon>
        <taxon>Metazoa</taxon>
        <taxon>Ecdysozoa</taxon>
        <taxon>Arthropoda</taxon>
        <taxon>Hexapoda</taxon>
        <taxon>Insecta</taxon>
        <taxon>Pterygota</taxon>
        <taxon>Neoptera</taxon>
        <taxon>Endopterygota</taxon>
        <taxon>Hymenoptera</taxon>
        <taxon>Apocrita</taxon>
        <taxon>Aculeata</taxon>
        <taxon>Formicoidea</taxon>
        <taxon>Formicidae</taxon>
        <taxon>Myrmicinae</taxon>
        <taxon>Temnothorax</taxon>
    </lineage>
</organism>
<proteinExistence type="predicted"/>